<evidence type="ECO:0000259" key="2">
    <source>
        <dbReference type="SMART" id="SM00959"/>
    </source>
</evidence>
<dbReference type="InterPro" id="IPR011112">
    <property type="entry name" value="Rho-like_N"/>
</dbReference>
<dbReference type="InterPro" id="IPR036361">
    <property type="entry name" value="SAP_dom_sf"/>
</dbReference>
<dbReference type="RefSeq" id="WP_249308963.1">
    <property type="nucleotide sequence ID" value="NZ_JACRSZ010000011.1"/>
</dbReference>
<evidence type="ECO:0000313" key="3">
    <source>
        <dbReference type="EMBL" id="MBC8573672.1"/>
    </source>
</evidence>
<gene>
    <name evidence="3" type="ORF">H8716_11350</name>
</gene>
<name>A0ABR7NCU6_9FIRM</name>
<organism evidence="3 4">
    <name type="scientific">Jingyaoa shaoxingensis</name>
    <dbReference type="NCBI Taxonomy" id="2763671"/>
    <lineage>
        <taxon>Bacteria</taxon>
        <taxon>Bacillati</taxon>
        <taxon>Bacillota</taxon>
        <taxon>Clostridia</taxon>
        <taxon>Lachnospirales</taxon>
        <taxon>Lachnospiraceae</taxon>
        <taxon>Jingyaoa</taxon>
    </lineage>
</organism>
<accession>A0ABR7NCU6</accession>
<protein>
    <submittedName>
        <fullName evidence="3">Rho termination factor N-terminal domain-containing protein</fullName>
    </submittedName>
</protein>
<dbReference type="Gene3D" id="1.10.720.30">
    <property type="entry name" value="SAP domain"/>
    <property type="match status" value="1"/>
</dbReference>
<comment type="caution">
    <text evidence="3">The sequence shown here is derived from an EMBL/GenBank/DDBJ whole genome shotgun (WGS) entry which is preliminary data.</text>
</comment>
<proteinExistence type="predicted"/>
<dbReference type="SMART" id="SM00959">
    <property type="entry name" value="Rho_N"/>
    <property type="match status" value="1"/>
</dbReference>
<dbReference type="EMBL" id="JACRSZ010000011">
    <property type="protein sequence ID" value="MBC8573672.1"/>
    <property type="molecule type" value="Genomic_DNA"/>
</dbReference>
<evidence type="ECO:0000256" key="1">
    <source>
        <dbReference type="SAM" id="MobiDB-lite"/>
    </source>
</evidence>
<feature type="domain" description="Rho termination factor-like N-terminal" evidence="2">
    <location>
        <begin position="96"/>
        <end position="138"/>
    </location>
</feature>
<sequence>MVKIGLIHGMSYRDSRIFATKEKPEVLVDDMDVAKHYENTGFFKILGEAGTDTAALSAALQNEFPADLFTPPEDEGPEPVVEAGTDTAEDDVLTKELNSKTVAELKEYACARGIDTAGLSKKADLVQHISSEQKKADEARALLRGE</sequence>
<dbReference type="Proteomes" id="UP000657421">
    <property type="component" value="Unassembled WGS sequence"/>
</dbReference>
<keyword evidence="4" id="KW-1185">Reference proteome</keyword>
<feature type="region of interest" description="Disordered" evidence="1">
    <location>
        <begin position="66"/>
        <end position="87"/>
    </location>
</feature>
<reference evidence="3 4" key="1">
    <citation type="submission" date="2020-08" db="EMBL/GenBank/DDBJ databases">
        <title>Genome public.</title>
        <authorList>
            <person name="Liu C."/>
            <person name="Sun Q."/>
        </authorList>
    </citation>
    <scope>NUCLEOTIDE SEQUENCE [LARGE SCALE GENOMIC DNA]</scope>
    <source>
        <strain evidence="3 4">NSJ-46</strain>
    </source>
</reference>
<evidence type="ECO:0000313" key="4">
    <source>
        <dbReference type="Proteomes" id="UP000657421"/>
    </source>
</evidence>